<sequence>MMYTYTQLEDYIKKLYSFLSIDNPSNIDMKDIASRLKIKLNFWDEKSEATYIGGKFYIWLNKLLPKQEIWEEFGHELCHVLTHEGHQSYMDTEFLHYQEIKAENFALHFCVPTFMLLKYEVVNYHNIKDGIPFVTQTFNVTEKFAKKRLNHFRNQIQQAKSDEQHRKYMESLYRKAPPYSDETNSILHKLNFLLEKKKKGVSL</sequence>
<organism evidence="2 3">
    <name type="scientific">Heyndrickxia oleronia</name>
    <dbReference type="NCBI Taxonomy" id="38875"/>
    <lineage>
        <taxon>Bacteria</taxon>
        <taxon>Bacillati</taxon>
        <taxon>Bacillota</taxon>
        <taxon>Bacilli</taxon>
        <taxon>Bacillales</taxon>
        <taxon>Bacillaceae</taxon>
        <taxon>Heyndrickxia</taxon>
    </lineage>
</organism>
<dbReference type="Proteomes" id="UP001159179">
    <property type="component" value="Unassembled WGS sequence"/>
</dbReference>
<evidence type="ECO:0000313" key="2">
    <source>
        <dbReference type="EMBL" id="MDH5160385.1"/>
    </source>
</evidence>
<evidence type="ECO:0000313" key="3">
    <source>
        <dbReference type="Proteomes" id="UP001159179"/>
    </source>
</evidence>
<dbReference type="InterPro" id="IPR010359">
    <property type="entry name" value="IrrE_HExxH"/>
</dbReference>
<dbReference type="Pfam" id="PF06114">
    <property type="entry name" value="Peptidase_M78"/>
    <property type="match status" value="1"/>
</dbReference>
<evidence type="ECO:0000259" key="1">
    <source>
        <dbReference type="Pfam" id="PF06114"/>
    </source>
</evidence>
<dbReference type="RefSeq" id="WP_280616044.1">
    <property type="nucleotide sequence ID" value="NZ_JAROYP010000002.1"/>
</dbReference>
<dbReference type="AlphaFoldDB" id="A0AAW6SQ36"/>
<name>A0AAW6SQ36_9BACI</name>
<gene>
    <name evidence="2" type="ORF">P5X88_05510</name>
</gene>
<dbReference type="EMBL" id="JAROYP010000002">
    <property type="protein sequence ID" value="MDH5160385.1"/>
    <property type="molecule type" value="Genomic_DNA"/>
</dbReference>
<accession>A0AAW6SQ36</accession>
<comment type="caution">
    <text evidence="2">The sequence shown here is derived from an EMBL/GenBank/DDBJ whole genome shotgun (WGS) entry which is preliminary data.</text>
</comment>
<reference evidence="2" key="1">
    <citation type="submission" date="2023-03" db="EMBL/GenBank/DDBJ databases">
        <title>Bacterial isolates from washroom surfaces on a university campus.</title>
        <authorList>
            <person name="Holman D.B."/>
            <person name="Gzyl K.E."/>
            <person name="Taheri A.E."/>
        </authorList>
    </citation>
    <scope>NUCLEOTIDE SEQUENCE</scope>
    <source>
        <strain evidence="2">RD03</strain>
    </source>
</reference>
<proteinExistence type="predicted"/>
<feature type="domain" description="IrrE N-terminal-like" evidence="1">
    <location>
        <begin position="57"/>
        <end position="150"/>
    </location>
</feature>
<protein>
    <submittedName>
        <fullName evidence="2">ImmA/IrrE family metallo-endopeptidase</fullName>
    </submittedName>
</protein>